<dbReference type="GO" id="GO:0006313">
    <property type="term" value="P:DNA transposition"/>
    <property type="evidence" value="ECO:0007669"/>
    <property type="project" value="InterPro"/>
</dbReference>
<dbReference type="InterPro" id="IPR051698">
    <property type="entry name" value="Transposase_11-like"/>
</dbReference>
<dbReference type="PANTHER" id="PTHR30298:SF0">
    <property type="entry name" value="PROTEIN YBFL-RELATED"/>
    <property type="match status" value="1"/>
</dbReference>
<keyword evidence="3" id="KW-1185">Reference proteome</keyword>
<dbReference type="Proteomes" id="UP000322530">
    <property type="component" value="Unassembled WGS sequence"/>
</dbReference>
<dbReference type="AlphaFoldDB" id="A0A5A5TKE9"/>
<reference evidence="2 3" key="1">
    <citation type="submission" date="2019-01" db="EMBL/GenBank/DDBJ databases">
        <title>Draft genome sequence of Dictyobacter sp. Uno17.</title>
        <authorList>
            <person name="Wang C.M."/>
            <person name="Zheng Y."/>
            <person name="Sakai Y."/>
            <person name="Abe K."/>
            <person name="Yokota A."/>
            <person name="Yabe S."/>
        </authorList>
    </citation>
    <scope>NUCLEOTIDE SEQUENCE [LARGE SCALE GENOMIC DNA]</scope>
    <source>
        <strain evidence="2 3">Uno17</strain>
    </source>
</reference>
<dbReference type="PANTHER" id="PTHR30298">
    <property type="entry name" value="H REPEAT-ASSOCIATED PREDICTED TRANSPOSASE"/>
    <property type="match status" value="1"/>
</dbReference>
<dbReference type="InterPro" id="IPR047647">
    <property type="entry name" value="ISAs1_transpos"/>
</dbReference>
<dbReference type="RefSeq" id="WP_172632444.1">
    <property type="nucleotide sequence ID" value="NZ_BIXY01000118.1"/>
</dbReference>
<evidence type="ECO:0000313" key="2">
    <source>
        <dbReference type="EMBL" id="GCF11519.1"/>
    </source>
</evidence>
<name>A0A5A5TKE9_9CHLR</name>
<dbReference type="NCBIfam" id="NF033564">
    <property type="entry name" value="transpos_ISAs1"/>
    <property type="match status" value="1"/>
</dbReference>
<sequence>MKQQQEEEKLLHTAMDGKVLRGTLGHAQEEQPSVYLLSLYECESGIVIAQEAVKSKENEITAAGAFLHPLLVKGRIISTDAIHTQKKWCAGVHAYGGYYLLTVKENQPTMRQDLEDFFADEGFNASEWGYHKKVNKGHGRQEVREIWTSEQMNAWFEKEWSHIAQVFQIRRRVTKGEEEREEIVYGVTNLPRKRAGAKRILDLNQKHWCIENCLHYRRDVTLGEDACQVRIRNAPQALAVLNGGILVLMDWLGVSNVAKHMRHFCAHPQEAIELLLDKLSR</sequence>
<gene>
    <name evidence="2" type="ORF">KDI_50830</name>
</gene>
<dbReference type="InterPro" id="IPR002559">
    <property type="entry name" value="Transposase_11"/>
</dbReference>
<dbReference type="Pfam" id="PF01609">
    <property type="entry name" value="DDE_Tnp_1"/>
    <property type="match status" value="1"/>
</dbReference>
<protein>
    <recommendedName>
        <fullName evidence="1">Transposase IS4-like domain-containing protein</fullName>
    </recommendedName>
</protein>
<dbReference type="GO" id="GO:0003677">
    <property type="term" value="F:DNA binding"/>
    <property type="evidence" value="ECO:0007669"/>
    <property type="project" value="InterPro"/>
</dbReference>
<evidence type="ECO:0000259" key="1">
    <source>
        <dbReference type="Pfam" id="PF01609"/>
    </source>
</evidence>
<feature type="domain" description="Transposase IS4-like" evidence="1">
    <location>
        <begin position="11"/>
        <end position="241"/>
    </location>
</feature>
<dbReference type="EMBL" id="BIXY01000118">
    <property type="protein sequence ID" value="GCF11519.1"/>
    <property type="molecule type" value="Genomic_DNA"/>
</dbReference>
<comment type="caution">
    <text evidence="2">The sequence shown here is derived from an EMBL/GenBank/DDBJ whole genome shotgun (WGS) entry which is preliminary data.</text>
</comment>
<dbReference type="GO" id="GO:0004803">
    <property type="term" value="F:transposase activity"/>
    <property type="evidence" value="ECO:0007669"/>
    <property type="project" value="InterPro"/>
</dbReference>
<organism evidence="2 3">
    <name type="scientific">Dictyobacter arantiisoli</name>
    <dbReference type="NCBI Taxonomy" id="2014874"/>
    <lineage>
        <taxon>Bacteria</taxon>
        <taxon>Bacillati</taxon>
        <taxon>Chloroflexota</taxon>
        <taxon>Ktedonobacteria</taxon>
        <taxon>Ktedonobacterales</taxon>
        <taxon>Dictyobacteraceae</taxon>
        <taxon>Dictyobacter</taxon>
    </lineage>
</organism>
<proteinExistence type="predicted"/>
<evidence type="ECO:0000313" key="3">
    <source>
        <dbReference type="Proteomes" id="UP000322530"/>
    </source>
</evidence>
<accession>A0A5A5TKE9</accession>